<dbReference type="CDD" id="cd05476">
    <property type="entry name" value="pepsin_A_like_plant"/>
    <property type="match status" value="1"/>
</dbReference>
<dbReference type="InterPro" id="IPR032799">
    <property type="entry name" value="TAXi_C"/>
</dbReference>
<evidence type="ECO:0000259" key="10">
    <source>
        <dbReference type="PROSITE" id="PS51767"/>
    </source>
</evidence>
<keyword evidence="2 6" id="KW-0064">Aspartyl protease</keyword>
<dbReference type="GO" id="GO:0006508">
    <property type="term" value="P:proteolysis"/>
    <property type="evidence" value="ECO:0007669"/>
    <property type="project" value="UniProtKB-KW"/>
</dbReference>
<dbReference type="OrthoDB" id="2747330at2759"/>
<dbReference type="InterPro" id="IPR032861">
    <property type="entry name" value="TAXi_N"/>
</dbReference>
<evidence type="ECO:0000256" key="3">
    <source>
        <dbReference type="ARBA" id="ARBA00022801"/>
    </source>
</evidence>
<dbReference type="InterPro" id="IPR001969">
    <property type="entry name" value="Aspartic_peptidase_AS"/>
</dbReference>
<keyword evidence="6" id="KW-0645">Protease</keyword>
<dbReference type="AlphaFoldDB" id="A0A388JRM3"/>
<evidence type="ECO:0000256" key="7">
    <source>
        <dbReference type="SAM" id="MobiDB-lite"/>
    </source>
</evidence>
<dbReference type="Pfam" id="PF14543">
    <property type="entry name" value="TAXi_N"/>
    <property type="match status" value="1"/>
</dbReference>
<dbReference type="PRINTS" id="PR00792">
    <property type="entry name" value="PEPSIN"/>
</dbReference>
<evidence type="ECO:0008006" key="13">
    <source>
        <dbReference type="Google" id="ProtNLM"/>
    </source>
</evidence>
<feature type="region of interest" description="Disordered" evidence="7">
    <location>
        <begin position="948"/>
        <end position="1015"/>
    </location>
</feature>
<dbReference type="PROSITE" id="PS51767">
    <property type="entry name" value="PEPTIDASE_A1"/>
    <property type="match status" value="1"/>
</dbReference>
<dbReference type="GO" id="GO:0004190">
    <property type="term" value="F:aspartic-type endopeptidase activity"/>
    <property type="evidence" value="ECO:0007669"/>
    <property type="project" value="UniProtKB-KW"/>
</dbReference>
<gene>
    <name evidence="11" type="ORF">CBR_g5596</name>
</gene>
<evidence type="ECO:0000313" key="11">
    <source>
        <dbReference type="EMBL" id="GBG60420.1"/>
    </source>
</evidence>
<dbReference type="PANTHER" id="PTHR13683">
    <property type="entry name" value="ASPARTYL PROTEASES"/>
    <property type="match status" value="1"/>
</dbReference>
<dbReference type="InterPro" id="IPR021109">
    <property type="entry name" value="Peptidase_aspartic_dom_sf"/>
</dbReference>
<evidence type="ECO:0000256" key="5">
    <source>
        <dbReference type="PIRSR" id="PIRSR601461-1"/>
    </source>
</evidence>
<dbReference type="STRING" id="69332.A0A388JRM3"/>
<feature type="compositionally biased region" description="Polar residues" evidence="7">
    <location>
        <begin position="893"/>
        <end position="910"/>
    </location>
</feature>
<dbReference type="SUPFAM" id="SSF50630">
    <property type="entry name" value="Acid proteases"/>
    <property type="match status" value="1"/>
</dbReference>
<feature type="domain" description="Reverse transcriptase" evidence="9">
    <location>
        <begin position="1"/>
        <end position="132"/>
    </location>
</feature>
<keyword evidence="12" id="KW-1185">Reference proteome</keyword>
<feature type="compositionally biased region" description="Polar residues" evidence="7">
    <location>
        <begin position="990"/>
        <end position="1015"/>
    </location>
</feature>
<keyword evidence="3 6" id="KW-0378">Hydrolase</keyword>
<feature type="active site" evidence="5">
    <location>
        <position position="557"/>
    </location>
</feature>
<dbReference type="PANTHER" id="PTHR13683:SF817">
    <property type="entry name" value="OS07G0592200 PROTEIN"/>
    <property type="match status" value="1"/>
</dbReference>
<evidence type="ECO:0000256" key="6">
    <source>
        <dbReference type="RuleBase" id="RU000454"/>
    </source>
</evidence>
<keyword evidence="4" id="KW-0325">Glycoprotein</keyword>
<protein>
    <recommendedName>
        <fullName evidence="13">Peptidase A1 domain-containing protein</fullName>
    </recommendedName>
</protein>
<comment type="caution">
    <text evidence="11">The sequence shown here is derived from an EMBL/GenBank/DDBJ whole genome shotgun (WGS) entry which is preliminary data.</text>
</comment>
<dbReference type="PROSITE" id="PS50878">
    <property type="entry name" value="RT_POL"/>
    <property type="match status" value="1"/>
</dbReference>
<keyword evidence="8" id="KW-0812">Transmembrane</keyword>
<dbReference type="InterPro" id="IPR001461">
    <property type="entry name" value="Aspartic_peptidase_A1"/>
</dbReference>
<evidence type="ECO:0000313" key="12">
    <source>
        <dbReference type="Proteomes" id="UP000265515"/>
    </source>
</evidence>
<proteinExistence type="inferred from homology"/>
<sequence length="1175" mass="128039">MTCVNGVILQEFKLSRALRQGCPLAPLLFVLPLEPLLCNIRAHPEIVGIKLPNGNECRVKGLADDLFAISSNERPSLEALKGCLRDFTELSEAAVNWSKSTFFLPKQYPMTVQWGMDRVPVDTAERFLGVQVALDCSSSQEALLQERLKARVSSWGKARHLSLIGRALAVMASAFALLWYVAVIRKFSPTLLKAVKAVARRFIWKPEGDPTRGVISKVAWHTICAPREEGGLSLVDPGSQNSYLLARWIVRIAEAEEVGDWILLAEALLASDWKLARPSDVWVVIMTKTFAGKRPNSRFWRDVLAAWKHARPTERAAPKSKEDVKRQPLFENQWITDDEGAPFSLERKPGAFGLSWVQKETGISSVAAISLCSANRPLAIRTWNGSGHGMRSLPRRGRDSESPLVGVHQVEKMVEVVGDALEEICRTSRFLRGKVGHVVRSPPDKEYIRGIGLCGPGGTRDYAVGHLVGSEQSPISGGSALRNPGRSHLPVITGHCNSSRLDTMGDAGRQAGREALVPENLGLGLGPHFPRRKDGLGYYYAYVYLGTPPKRFALIVDTGSTVLYVPCSSCLKCGTHQDLAFAPKASTTYRRIPCSRSCDQCSDDAPRQCMYQRHYAEDSTSKGLLASDVIGFGEKSTIQGARINFGCELFESGDIYLQRADGIIGLGRGTLSVVDQLVNQQAMEDAFSICYGGMGEVGGALLLGSSLPPPDMKFTLLDLQKSYYYCVVLEGVRLDGETLDVPADIYTEGYGAVLDSGTTFAYLPSQAFHAFKKKVVATIDLERVDGPDPNFQDICFAGASSDTSELGDFFPTVEFVFQGNVSISLAPENYLFMHKKRKGAYCFGFFKNPDRGTLIGGIAVRNMLVTYDRANAKVGFASRKCSTLLDNIPPVIPSTSYGSTTPPDSVSSMPASDAYPAQDSQSSPESNFPPALESVSLASSEVVPLASDEIVPPGSSQLAPWSAPPSTPLFVTPNRPSQESRPLQGVDHGNLSQPDTSEQVKNGGNETPLANTTSPPREVCPGCALKILVNITLLDPVTFDTELRSGFIDDMARELGLAVPQVVVMKYNEDMQCIQCVILPEKSRLYLPANVTMGLVNRLQNKTAVHFRDAVGDYNVTSIYVMPVTAQSMKARCVGFGVPLGGVLAVDLRKIGAEIGNRYPVVRQRSWYCSVQVEA</sequence>
<feature type="region of interest" description="Disordered" evidence="7">
    <location>
        <begin position="892"/>
        <end position="931"/>
    </location>
</feature>
<feature type="domain" description="Peptidase A1" evidence="10">
    <location>
        <begin position="539"/>
        <end position="877"/>
    </location>
</feature>
<keyword evidence="8" id="KW-1133">Transmembrane helix</keyword>
<evidence type="ECO:0000259" key="9">
    <source>
        <dbReference type="PROSITE" id="PS50878"/>
    </source>
</evidence>
<accession>A0A388JRM3</accession>
<organism evidence="11 12">
    <name type="scientific">Chara braunii</name>
    <name type="common">Braun's stonewort</name>
    <dbReference type="NCBI Taxonomy" id="69332"/>
    <lineage>
        <taxon>Eukaryota</taxon>
        <taxon>Viridiplantae</taxon>
        <taxon>Streptophyta</taxon>
        <taxon>Charophyceae</taxon>
        <taxon>Charales</taxon>
        <taxon>Characeae</taxon>
        <taxon>Chara</taxon>
    </lineage>
</organism>
<dbReference type="PROSITE" id="PS00141">
    <property type="entry name" value="ASP_PROTEASE"/>
    <property type="match status" value="1"/>
</dbReference>
<evidence type="ECO:0000256" key="2">
    <source>
        <dbReference type="ARBA" id="ARBA00022750"/>
    </source>
</evidence>
<dbReference type="InterPro" id="IPR034161">
    <property type="entry name" value="Pepsin-like_plant"/>
</dbReference>
<comment type="similarity">
    <text evidence="1 6">Belongs to the peptidase A1 family.</text>
</comment>
<keyword evidence="8" id="KW-0472">Membrane</keyword>
<dbReference type="Gene3D" id="2.40.70.10">
    <property type="entry name" value="Acid Proteases"/>
    <property type="match status" value="2"/>
</dbReference>
<name>A0A388JRM3_CHABU</name>
<feature type="transmembrane region" description="Helical" evidence="8">
    <location>
        <begin position="163"/>
        <end position="182"/>
    </location>
</feature>
<evidence type="ECO:0000256" key="1">
    <source>
        <dbReference type="ARBA" id="ARBA00007447"/>
    </source>
</evidence>
<dbReference type="Pfam" id="PF00078">
    <property type="entry name" value="RVT_1"/>
    <property type="match status" value="1"/>
</dbReference>
<dbReference type="Gramene" id="GBG60420">
    <property type="protein sequence ID" value="GBG60420"/>
    <property type="gene ID" value="CBR_g5596"/>
</dbReference>
<dbReference type="InterPro" id="IPR033121">
    <property type="entry name" value="PEPTIDASE_A1"/>
</dbReference>
<dbReference type="Proteomes" id="UP000265515">
    <property type="component" value="Unassembled WGS sequence"/>
</dbReference>
<dbReference type="EMBL" id="BFEA01000011">
    <property type="protein sequence ID" value="GBG60420.1"/>
    <property type="molecule type" value="Genomic_DNA"/>
</dbReference>
<evidence type="ECO:0000256" key="8">
    <source>
        <dbReference type="SAM" id="Phobius"/>
    </source>
</evidence>
<dbReference type="InterPro" id="IPR000477">
    <property type="entry name" value="RT_dom"/>
</dbReference>
<evidence type="ECO:0000256" key="4">
    <source>
        <dbReference type="ARBA" id="ARBA00023180"/>
    </source>
</evidence>
<dbReference type="Pfam" id="PF14541">
    <property type="entry name" value="TAXi_C"/>
    <property type="match status" value="1"/>
</dbReference>
<feature type="active site" evidence="5">
    <location>
        <position position="755"/>
    </location>
</feature>
<reference evidence="11 12" key="1">
    <citation type="journal article" date="2018" name="Cell">
        <title>The Chara Genome: Secondary Complexity and Implications for Plant Terrestrialization.</title>
        <authorList>
            <person name="Nishiyama T."/>
            <person name="Sakayama H."/>
            <person name="Vries J.D."/>
            <person name="Buschmann H."/>
            <person name="Saint-Marcoux D."/>
            <person name="Ullrich K.K."/>
            <person name="Haas F.B."/>
            <person name="Vanderstraeten L."/>
            <person name="Becker D."/>
            <person name="Lang D."/>
            <person name="Vosolsobe S."/>
            <person name="Rombauts S."/>
            <person name="Wilhelmsson P.K.I."/>
            <person name="Janitza P."/>
            <person name="Kern R."/>
            <person name="Heyl A."/>
            <person name="Rumpler F."/>
            <person name="Villalobos L.I.A.C."/>
            <person name="Clay J.M."/>
            <person name="Skokan R."/>
            <person name="Toyoda A."/>
            <person name="Suzuki Y."/>
            <person name="Kagoshima H."/>
            <person name="Schijlen E."/>
            <person name="Tajeshwar N."/>
            <person name="Catarino B."/>
            <person name="Hetherington A.J."/>
            <person name="Saltykova A."/>
            <person name="Bonnot C."/>
            <person name="Breuninger H."/>
            <person name="Symeonidi A."/>
            <person name="Radhakrishnan G.V."/>
            <person name="Van Nieuwerburgh F."/>
            <person name="Deforce D."/>
            <person name="Chang C."/>
            <person name="Karol K.G."/>
            <person name="Hedrich R."/>
            <person name="Ulvskov P."/>
            <person name="Glockner G."/>
            <person name="Delwiche C.F."/>
            <person name="Petrasek J."/>
            <person name="Van de Peer Y."/>
            <person name="Friml J."/>
            <person name="Beilby M."/>
            <person name="Dolan L."/>
            <person name="Kohara Y."/>
            <person name="Sugano S."/>
            <person name="Fujiyama A."/>
            <person name="Delaux P.-M."/>
            <person name="Quint M."/>
            <person name="TheiBen G."/>
            <person name="Hagemann M."/>
            <person name="Harholt J."/>
            <person name="Dunand C."/>
            <person name="Zachgo S."/>
            <person name="Langdale J."/>
            <person name="Maumus F."/>
            <person name="Straeten D.V.D."/>
            <person name="Gould S.B."/>
            <person name="Rensing S.A."/>
        </authorList>
    </citation>
    <scope>NUCLEOTIDE SEQUENCE [LARGE SCALE GENOMIC DNA]</scope>
    <source>
        <strain evidence="11 12">S276</strain>
    </source>
</reference>